<proteinExistence type="predicted"/>
<organism evidence="2 3">
    <name type="scientific">Cytospora mali</name>
    <name type="common">Apple Valsa canker fungus</name>
    <name type="synonym">Valsa mali</name>
    <dbReference type="NCBI Taxonomy" id="578113"/>
    <lineage>
        <taxon>Eukaryota</taxon>
        <taxon>Fungi</taxon>
        <taxon>Dikarya</taxon>
        <taxon>Ascomycota</taxon>
        <taxon>Pezizomycotina</taxon>
        <taxon>Sordariomycetes</taxon>
        <taxon>Sordariomycetidae</taxon>
        <taxon>Diaporthales</taxon>
        <taxon>Cytosporaceae</taxon>
        <taxon>Cytospora</taxon>
    </lineage>
</organism>
<dbReference type="SMR" id="A0A194W3I6"/>
<dbReference type="Proteomes" id="UP000078559">
    <property type="component" value="Chromosome 6"/>
</dbReference>
<evidence type="ECO:0000256" key="1">
    <source>
        <dbReference type="SAM" id="SignalP"/>
    </source>
</evidence>
<evidence type="ECO:0000313" key="2">
    <source>
        <dbReference type="EMBL" id="KUI70837.1"/>
    </source>
</evidence>
<feature type="chain" id="PRO_5008267084" evidence="1">
    <location>
        <begin position="21"/>
        <end position="463"/>
    </location>
</feature>
<reference evidence="2" key="1">
    <citation type="submission" date="2014-12" db="EMBL/GenBank/DDBJ databases">
        <title>Genome Sequence of Valsa Canker Pathogens Uncovers a Specific Adaption of Colonization on Woody Bark.</title>
        <authorList>
            <person name="Yin Z."/>
            <person name="Liu H."/>
            <person name="Gao X."/>
            <person name="Li Z."/>
            <person name="Song N."/>
            <person name="Ke X."/>
            <person name="Dai Q."/>
            <person name="Wu Y."/>
            <person name="Sun Y."/>
            <person name="Xu J.-R."/>
            <person name="Kang Z.K."/>
            <person name="Wang L."/>
            <person name="Huang L."/>
        </authorList>
    </citation>
    <scope>NUCLEOTIDE SEQUENCE [LARGE SCALE GENOMIC DNA]</scope>
    <source>
        <strain evidence="2">03-8</strain>
    </source>
</reference>
<dbReference type="AlphaFoldDB" id="A0A194W3I6"/>
<keyword evidence="1" id="KW-0732">Signal</keyword>
<name>A0A194W3I6_CYTMA</name>
<gene>
    <name evidence="2" type="ORF">VM1G_06180</name>
</gene>
<feature type="signal peptide" evidence="1">
    <location>
        <begin position="1"/>
        <end position="20"/>
    </location>
</feature>
<protein>
    <submittedName>
        <fullName evidence="2">Uncharacterized protein</fullName>
    </submittedName>
</protein>
<sequence length="463" mass="48792">MMSFRILQAVCLLTMRTALAAVALQDPSDIIPASAWAADNALIADYNIPMPASQPSDILAKHVFKENQTSIRYAVYTVDANDTSVILVSDSATLDLSYVNVIKYGYSTNLNDASAYGFNAAINVANASAASFKYLNVTTHNGAANIYSYGTDTVVNVTNSWLYSSGPVSHGLYAAGNGTIHGSKVQHFSGGRRSSSFAGDGPRGTVYVSDSVAHTTGIGSATFYALGEIFANNVAAKAENAPTAFMDGTQNISMDNCECTAGLLGGMVIFSSAVRQAGASVDVRNSKLTTTGSTMPGLWFGNVIADAYLYNTQVVAASGVLVVANYSQVTQDFDRYASYSDNPDLAPAEAYITVAESFLAGDLVTYNSSYISWNLSSHSYWVGASYAGYGQALVDVTLDATSNWTLTATSYVQNLTDADSSLANIASAGHTLYYNSSALLNGWLNNQTIELSGGGSITPRTQS</sequence>
<keyword evidence="3" id="KW-1185">Reference proteome</keyword>
<accession>A0A194W3I6</accession>
<dbReference type="EMBL" id="CM003103">
    <property type="protein sequence ID" value="KUI70837.1"/>
    <property type="molecule type" value="Genomic_DNA"/>
</dbReference>
<evidence type="ECO:0000313" key="3">
    <source>
        <dbReference type="Proteomes" id="UP000078559"/>
    </source>
</evidence>
<dbReference type="OrthoDB" id="10018600at2759"/>